<dbReference type="InterPro" id="IPR003759">
    <property type="entry name" value="Cbl-bd_cap"/>
</dbReference>
<gene>
    <name evidence="2" type="ORF">DVS28_a0724</name>
</gene>
<dbReference type="GO" id="GO:0031419">
    <property type="term" value="F:cobalamin binding"/>
    <property type="evidence" value="ECO:0007669"/>
    <property type="project" value="InterPro"/>
</dbReference>
<name>A0A346XT78_9ACTN</name>
<feature type="domain" description="B12-binding" evidence="1">
    <location>
        <begin position="163"/>
        <end position="280"/>
    </location>
</feature>
<sequence>MAEPRTDDDLLTLQEAAEALDVHYMTAYRWVRQGDLPAVKDGGRLRVRRDDLDACRRARQDDRDDHDGRAEDARQWQVHVDRLLQQLVNGEASEANTTVRQLVKDGLSVEDLYTQVLTPALHRIGDMWEVGAISVAVEHRATAITSGIMSRLSEHFERRGPRRGVAATVTAPGEAHGVATAMIADFLRAAGWEVHHLGTDVPIDDLKLFLDIVPADVVCVSVAKSMDPEEYRDLADACEGRQLIMGGQGVDLAIAEPLGITVLDDPRQLVDHLEAHAPDRA</sequence>
<evidence type="ECO:0000313" key="3">
    <source>
        <dbReference type="Proteomes" id="UP000264006"/>
    </source>
</evidence>
<dbReference type="Proteomes" id="UP000264006">
    <property type="component" value="Chromosome"/>
</dbReference>
<dbReference type="InterPro" id="IPR006158">
    <property type="entry name" value="Cobalamin-bd"/>
</dbReference>
<dbReference type="InterPro" id="IPR036724">
    <property type="entry name" value="Cobalamin-bd_sf"/>
</dbReference>
<dbReference type="GO" id="GO:0046872">
    <property type="term" value="F:metal ion binding"/>
    <property type="evidence" value="ECO:0007669"/>
    <property type="project" value="InterPro"/>
</dbReference>
<dbReference type="Gene3D" id="1.10.1240.10">
    <property type="entry name" value="Methionine synthase domain"/>
    <property type="match status" value="1"/>
</dbReference>
<dbReference type="SUPFAM" id="SSF52242">
    <property type="entry name" value="Cobalamin (vitamin B12)-binding domain"/>
    <property type="match status" value="1"/>
</dbReference>
<proteinExistence type="predicted"/>
<dbReference type="InterPro" id="IPR036594">
    <property type="entry name" value="Meth_synthase_dom"/>
</dbReference>
<dbReference type="InterPro" id="IPR010093">
    <property type="entry name" value="SinI_DNA-bd"/>
</dbReference>
<dbReference type="RefSeq" id="WP_164709891.1">
    <property type="nucleotide sequence ID" value="NZ_CP031165.1"/>
</dbReference>
<dbReference type="NCBIfam" id="TIGR01764">
    <property type="entry name" value="excise"/>
    <property type="match status" value="1"/>
</dbReference>
<dbReference type="AlphaFoldDB" id="A0A346XT78"/>
<dbReference type="SUPFAM" id="SSF46955">
    <property type="entry name" value="Putative DNA-binding domain"/>
    <property type="match status" value="1"/>
</dbReference>
<evidence type="ECO:0000259" key="1">
    <source>
        <dbReference type="PROSITE" id="PS51332"/>
    </source>
</evidence>
<dbReference type="GO" id="GO:0003677">
    <property type="term" value="F:DNA binding"/>
    <property type="evidence" value="ECO:0007669"/>
    <property type="project" value="InterPro"/>
</dbReference>
<dbReference type="InterPro" id="IPR009061">
    <property type="entry name" value="DNA-bd_dom_put_sf"/>
</dbReference>
<dbReference type="Pfam" id="PF12728">
    <property type="entry name" value="HTH_17"/>
    <property type="match status" value="1"/>
</dbReference>
<protein>
    <recommendedName>
        <fullName evidence="1">B12-binding domain-containing protein</fullName>
    </recommendedName>
</protein>
<dbReference type="Pfam" id="PF02607">
    <property type="entry name" value="B12-binding_2"/>
    <property type="match status" value="1"/>
</dbReference>
<dbReference type="KEGG" id="euz:DVS28_a0724"/>
<organism evidence="2 3">
    <name type="scientific">Euzebya pacifica</name>
    <dbReference type="NCBI Taxonomy" id="1608957"/>
    <lineage>
        <taxon>Bacteria</taxon>
        <taxon>Bacillati</taxon>
        <taxon>Actinomycetota</taxon>
        <taxon>Nitriliruptoria</taxon>
        <taxon>Euzebyales</taxon>
    </lineage>
</organism>
<reference evidence="2 3" key="1">
    <citation type="submission" date="2018-09" db="EMBL/GenBank/DDBJ databases">
        <title>Complete genome sequence of Euzebya sp. DY32-46 isolated from seawater of Pacific Ocean.</title>
        <authorList>
            <person name="Xu L."/>
            <person name="Wu Y.-H."/>
            <person name="Xu X.-W."/>
        </authorList>
    </citation>
    <scope>NUCLEOTIDE SEQUENCE [LARGE SCALE GENOMIC DNA]</scope>
    <source>
        <strain evidence="2 3">DY32-46</strain>
    </source>
</reference>
<accession>A0A346XT78</accession>
<dbReference type="EMBL" id="CP031165">
    <property type="protein sequence ID" value="AXV05425.1"/>
    <property type="molecule type" value="Genomic_DNA"/>
</dbReference>
<dbReference type="InterPro" id="IPR041657">
    <property type="entry name" value="HTH_17"/>
</dbReference>
<dbReference type="Pfam" id="PF02310">
    <property type="entry name" value="B12-binding"/>
    <property type="match status" value="1"/>
</dbReference>
<dbReference type="Gene3D" id="3.40.50.280">
    <property type="entry name" value="Cobalamin-binding domain"/>
    <property type="match status" value="1"/>
</dbReference>
<evidence type="ECO:0000313" key="2">
    <source>
        <dbReference type="EMBL" id="AXV05425.1"/>
    </source>
</evidence>
<keyword evidence="3" id="KW-1185">Reference proteome</keyword>
<dbReference type="PROSITE" id="PS51332">
    <property type="entry name" value="B12_BINDING"/>
    <property type="match status" value="1"/>
</dbReference>